<evidence type="ECO:0000256" key="1">
    <source>
        <dbReference type="SAM" id="Phobius"/>
    </source>
</evidence>
<accession>A0A080N3G4</accession>
<feature type="transmembrane region" description="Helical" evidence="1">
    <location>
        <begin position="85"/>
        <end position="110"/>
    </location>
</feature>
<keyword evidence="3" id="KW-1185">Reference proteome</keyword>
<dbReference type="EMBL" id="ATLK01000001">
    <property type="protein sequence ID" value="KFF31703.1"/>
    <property type="molecule type" value="Genomic_DNA"/>
</dbReference>
<keyword evidence="1" id="KW-0472">Membrane</keyword>
<reference evidence="2 3" key="1">
    <citation type="journal article" date="2014" name="Appl. Environ. Microbiol.">
        <title>Genomic encyclopedia of type strains of the genus Bifidobacterium.</title>
        <authorList>
            <person name="Milani C."/>
            <person name="Lugli G.A."/>
            <person name="Duranti S."/>
            <person name="Turroni F."/>
            <person name="Bottacini F."/>
            <person name="Mangifesta M."/>
            <person name="Sanchez B."/>
            <person name="Viappiani A."/>
            <person name="Mancabelli L."/>
            <person name="Taminiau B."/>
            <person name="Delcenserie V."/>
            <person name="Barrangou R."/>
            <person name="Margolles A."/>
            <person name="van Sinderen D."/>
            <person name="Ventura M."/>
        </authorList>
    </citation>
    <scope>NUCLEOTIDE SEQUENCE [LARGE SCALE GENOMIC DNA]</scope>
    <source>
        <strain evidence="2 3">DSM 19703</strain>
    </source>
</reference>
<evidence type="ECO:0000313" key="3">
    <source>
        <dbReference type="Proteomes" id="UP000028730"/>
    </source>
</evidence>
<dbReference type="AlphaFoldDB" id="A0A080N3G4"/>
<feature type="transmembrane region" description="Helical" evidence="1">
    <location>
        <begin position="122"/>
        <end position="142"/>
    </location>
</feature>
<organism evidence="2 3">
    <name type="scientific">Bifidobacterium bombi DSM 19703</name>
    <dbReference type="NCBI Taxonomy" id="1341695"/>
    <lineage>
        <taxon>Bacteria</taxon>
        <taxon>Bacillati</taxon>
        <taxon>Actinomycetota</taxon>
        <taxon>Actinomycetes</taxon>
        <taxon>Bifidobacteriales</taxon>
        <taxon>Bifidobacteriaceae</taxon>
        <taxon>Bifidobacterium</taxon>
    </lineage>
</organism>
<dbReference type="STRING" id="1341695.BBOMB_1090"/>
<dbReference type="Proteomes" id="UP000028730">
    <property type="component" value="Unassembled WGS sequence"/>
</dbReference>
<keyword evidence="1" id="KW-0812">Transmembrane</keyword>
<proteinExistence type="predicted"/>
<evidence type="ECO:0000313" key="2">
    <source>
        <dbReference type="EMBL" id="KFF31703.1"/>
    </source>
</evidence>
<feature type="transmembrane region" description="Helical" evidence="1">
    <location>
        <begin position="148"/>
        <end position="165"/>
    </location>
</feature>
<dbReference type="RefSeq" id="WP_044087977.1">
    <property type="nucleotide sequence ID" value="NZ_ATLK01000001.1"/>
</dbReference>
<comment type="caution">
    <text evidence="2">The sequence shown here is derived from an EMBL/GenBank/DDBJ whole genome shotgun (WGS) entry which is preliminary data.</text>
</comment>
<sequence length="247" mass="26623">MSFWNLLWGFDEGSVRGLRFLDEDDEGNVMPVEGSKWYVRHYKSFRRRTRNLGKVCFFATFMFMAMGGYFLWVDLDAGHGVMDPVVFWVGLMMCVSSLVFVPMGVLVLRLARDPTEVAYRRFWWSVRFAQLLPVVLSVTVWLCHGRSKSIFLVPCMLFFLPGMFSDGVRGFLAVRDDPNAGSNAVAAPAVSGDSAAVDGGSVVGDGVAPVSVGVGVPVVGSGVASASVPVSASAGSAGSDSSDVLQR</sequence>
<protein>
    <submittedName>
        <fullName evidence="2">Uncharacterized protein</fullName>
    </submittedName>
</protein>
<feature type="transmembrane region" description="Helical" evidence="1">
    <location>
        <begin position="52"/>
        <end position="73"/>
    </location>
</feature>
<gene>
    <name evidence="2" type="ORF">BBOMB_1090</name>
</gene>
<name>A0A080N3G4_9BIFI</name>
<keyword evidence="1" id="KW-1133">Transmembrane helix</keyword>